<sequence length="772" mass="88386">MSIAKSSEEKKISLHVLTFAVAFLNEKYKKKVSEEIRQRNREKKLQQKNEQAEIDEERAVLPDIINLYKTARSAEKKAIEANREETLRWCSYAREFKRMYKDFMVNNKVGEKKAKDQVYDFIIKQLSDTKRKTLCRQTQKALRIDDLFEKIGMDKLQYIKTYSADTISKFTDPQIQTIIDHFTEKPNMEFIDDTEDVEQDDEVPEGSDQNNALEVLSLAKLTSTAPIPLAHISNSSDDTSSSKKLDTKVEVVPPIPQSNNPTHVQARNKVLKLYPDISFHSKPFDESEDVYRCRTKSSICPSCKTNHKENIVGRYWEGSYLLSCMYKMKGLEVVVSEKKIYHGTKSYDKHVNKPQAFDFKHITFKARPDPELIIKSILNPYSWLSSLEEKWQKVNCEIHRTLQNEPNNHTSWPGGNNNNLAQISSDIGYHFLGCLSSSLELRFSTFKEDEFRDANRLFDEKSGTPSGKYENNSARSIGSTRSTGSKIASINREYNVFERDFKMKRNGCEIHDGCIDSLSYENEETGNKAENGEYADVKVGIGCEGCPNRRTITELQSRFGELLRIGSLGGDAWKPTTPSKTCHPVHTHSRYTEEGSSIIKHQGSVSQVPVRERTEGTASRRSDTSILVDKFEDISRIATLFKFKILDVDPKELTYYIKCIAEFCFDHVIIIGETNCGVIFLDCCGRVFLWDDENLLLWPLGDSPEEASKYTIKGKDRLGWFVENGIVYEYIKKPQCVYTKKYLSICVLIAGINLISSFQLKNSKTGIDESKF</sequence>
<evidence type="ECO:0000313" key="3">
    <source>
        <dbReference type="Proteomes" id="UP000247702"/>
    </source>
</evidence>
<keyword evidence="3" id="KW-1185">Reference proteome</keyword>
<dbReference type="Proteomes" id="UP000247702">
    <property type="component" value="Unassembled WGS sequence"/>
</dbReference>
<accession>A0A2Z6QGF1</accession>
<protein>
    <submittedName>
        <fullName evidence="2">Uncharacterized protein</fullName>
    </submittedName>
</protein>
<gene>
    <name evidence="2" type="ORF">RclHR1_15220006</name>
</gene>
<comment type="caution">
    <text evidence="2">The sequence shown here is derived from an EMBL/GenBank/DDBJ whole genome shotgun (WGS) entry which is preliminary data.</text>
</comment>
<reference evidence="2 3" key="1">
    <citation type="submission" date="2017-11" db="EMBL/GenBank/DDBJ databases">
        <title>The genome of Rhizophagus clarus HR1 reveals common genetic basis of auxotrophy among arbuscular mycorrhizal fungi.</title>
        <authorList>
            <person name="Kobayashi Y."/>
        </authorList>
    </citation>
    <scope>NUCLEOTIDE SEQUENCE [LARGE SCALE GENOMIC DNA]</scope>
    <source>
        <strain evidence="2 3">HR1</strain>
    </source>
</reference>
<organism evidence="2 3">
    <name type="scientific">Rhizophagus clarus</name>
    <dbReference type="NCBI Taxonomy" id="94130"/>
    <lineage>
        <taxon>Eukaryota</taxon>
        <taxon>Fungi</taxon>
        <taxon>Fungi incertae sedis</taxon>
        <taxon>Mucoromycota</taxon>
        <taxon>Glomeromycotina</taxon>
        <taxon>Glomeromycetes</taxon>
        <taxon>Glomerales</taxon>
        <taxon>Glomeraceae</taxon>
        <taxon>Rhizophagus</taxon>
    </lineage>
</organism>
<feature type="compositionally biased region" description="Polar residues" evidence="1">
    <location>
        <begin position="463"/>
        <end position="481"/>
    </location>
</feature>
<evidence type="ECO:0000313" key="2">
    <source>
        <dbReference type="EMBL" id="GBB88665.1"/>
    </source>
</evidence>
<dbReference type="AlphaFoldDB" id="A0A2Z6QGF1"/>
<dbReference type="EMBL" id="BEXD01000583">
    <property type="protein sequence ID" value="GBB88665.1"/>
    <property type="molecule type" value="Genomic_DNA"/>
</dbReference>
<proteinExistence type="predicted"/>
<name>A0A2Z6QGF1_9GLOM</name>
<feature type="region of interest" description="Disordered" evidence="1">
    <location>
        <begin position="458"/>
        <end position="481"/>
    </location>
</feature>
<evidence type="ECO:0000256" key="1">
    <source>
        <dbReference type="SAM" id="MobiDB-lite"/>
    </source>
</evidence>